<gene>
    <name evidence="2" type="ORF">AQJ11_33325</name>
</gene>
<proteinExistence type="predicted"/>
<protein>
    <submittedName>
        <fullName evidence="2">Uncharacterized protein</fullName>
    </submittedName>
</protein>
<evidence type="ECO:0000313" key="2">
    <source>
        <dbReference type="EMBL" id="KUN18676.1"/>
    </source>
</evidence>
<evidence type="ECO:0000313" key="3">
    <source>
        <dbReference type="Proteomes" id="UP000053398"/>
    </source>
</evidence>
<feature type="compositionally biased region" description="Low complexity" evidence="1">
    <location>
        <begin position="44"/>
        <end position="56"/>
    </location>
</feature>
<dbReference type="AlphaFoldDB" id="A0A101PVZ3"/>
<feature type="compositionally biased region" description="Low complexity" evidence="1">
    <location>
        <begin position="124"/>
        <end position="138"/>
    </location>
</feature>
<name>A0A101PVZ3_STRCK</name>
<accession>A0A101PVZ3</accession>
<evidence type="ECO:0000256" key="1">
    <source>
        <dbReference type="SAM" id="MobiDB-lite"/>
    </source>
</evidence>
<feature type="compositionally biased region" description="Low complexity" evidence="1">
    <location>
        <begin position="85"/>
        <end position="99"/>
    </location>
</feature>
<organism evidence="2 3">
    <name type="scientific">Streptomyces corchorusii</name>
    <name type="common">Streptomyces chibaensis</name>
    <dbReference type="NCBI Taxonomy" id="1903"/>
    <lineage>
        <taxon>Bacteria</taxon>
        <taxon>Bacillati</taxon>
        <taxon>Actinomycetota</taxon>
        <taxon>Actinomycetes</taxon>
        <taxon>Kitasatosporales</taxon>
        <taxon>Streptomycetaceae</taxon>
        <taxon>Streptomyces</taxon>
    </lineage>
</organism>
<dbReference type="Proteomes" id="UP000053398">
    <property type="component" value="Unassembled WGS sequence"/>
</dbReference>
<dbReference type="EMBL" id="LMWP01000042">
    <property type="protein sequence ID" value="KUN18676.1"/>
    <property type="molecule type" value="Genomic_DNA"/>
</dbReference>
<feature type="region of interest" description="Disordered" evidence="1">
    <location>
        <begin position="18"/>
        <end position="138"/>
    </location>
</feature>
<keyword evidence="3" id="KW-1185">Reference proteome</keyword>
<comment type="caution">
    <text evidence="2">The sequence shown here is derived from an EMBL/GenBank/DDBJ whole genome shotgun (WGS) entry which is preliminary data.</text>
</comment>
<sequence>MRTGSHVLVSRMTYGAFSSSRSAHTHFRGTPLGRSKRSASQGWSSVHTMSVSSSRTTRTHSFDAGSDRTISDQRRRRCVYPSGVSSSKASSRSPARSSPQGTHRRSAVSSRCSDDRQWNGGNMTTGASDSLTSLAAST</sequence>
<reference evidence="2 3" key="1">
    <citation type="submission" date="2015-10" db="EMBL/GenBank/DDBJ databases">
        <title>Draft genome sequence of Streptomyces corchorusii DSM 40340, type strain for the species Streptomyces corchorusii.</title>
        <authorList>
            <person name="Ruckert C."/>
            <person name="Winkler A."/>
            <person name="Kalinowski J."/>
            <person name="Kampfer P."/>
            <person name="Glaeser S."/>
        </authorList>
    </citation>
    <scope>NUCLEOTIDE SEQUENCE [LARGE SCALE GENOMIC DNA]</scope>
    <source>
        <strain evidence="2 3">DSM 40340</strain>
    </source>
</reference>